<organism evidence="2 3">
    <name type="scientific">Mesosutterella multiformis</name>
    <dbReference type="NCBI Taxonomy" id="2259133"/>
    <lineage>
        <taxon>Bacteria</taxon>
        <taxon>Pseudomonadati</taxon>
        <taxon>Pseudomonadota</taxon>
        <taxon>Betaproteobacteria</taxon>
        <taxon>Burkholderiales</taxon>
        <taxon>Sutterellaceae</taxon>
        <taxon>Mesosutterella</taxon>
    </lineage>
</organism>
<evidence type="ECO:0000313" key="3">
    <source>
        <dbReference type="Proteomes" id="UP000266091"/>
    </source>
</evidence>
<dbReference type="Proteomes" id="UP000266091">
    <property type="component" value="Unassembled WGS sequence"/>
</dbReference>
<keyword evidence="3" id="KW-1185">Reference proteome</keyword>
<name>A0A388SAU8_9BURK</name>
<reference evidence="2 3" key="1">
    <citation type="journal article" date="2018" name="Int. J. Syst. Evol. Microbiol.">
        <title>Mesosutterella multiformis gen. nov., sp. nov., a member of the family Sutterellaceae and Sutterella megalosphaeroides sp. nov., isolated from human faeces.</title>
        <authorList>
            <person name="Sakamoto M."/>
            <person name="Ikeyama N."/>
            <person name="Kunihiro T."/>
            <person name="Iino T."/>
            <person name="Yuki M."/>
            <person name="Ohkuma M."/>
        </authorList>
    </citation>
    <scope>NUCLEOTIDE SEQUENCE [LARGE SCALE GENOMIC DNA]</scope>
    <source>
        <strain evidence="2 3">4NBBH2</strain>
    </source>
</reference>
<dbReference type="AlphaFoldDB" id="A0A388SAU8"/>
<protein>
    <submittedName>
        <fullName evidence="2">Uncharacterized protein</fullName>
    </submittedName>
</protein>
<feature type="region of interest" description="Disordered" evidence="1">
    <location>
        <begin position="1"/>
        <end position="24"/>
    </location>
</feature>
<dbReference type="EMBL" id="BGZJ01000001">
    <property type="protein sequence ID" value="GBO93418.1"/>
    <property type="molecule type" value="Genomic_DNA"/>
</dbReference>
<evidence type="ECO:0000313" key="2">
    <source>
        <dbReference type="EMBL" id="GBO93418.1"/>
    </source>
</evidence>
<comment type="caution">
    <text evidence="2">The sequence shown here is derived from an EMBL/GenBank/DDBJ whole genome shotgun (WGS) entry which is preliminary data.</text>
</comment>
<gene>
    <name evidence="2" type="ORF">MESMUL_07720</name>
</gene>
<evidence type="ECO:0000256" key="1">
    <source>
        <dbReference type="SAM" id="MobiDB-lite"/>
    </source>
</evidence>
<accession>A0A388SAU8</accession>
<sequence length="82" mass="8788">MLSGFIVSKHREERNTGSHGGDVTGNVRGAAETFLAACDAYDGHGGLRGNAVRIAKPVLIQHGVPDYEEPPIVKKFCQGNLR</sequence>
<proteinExistence type="predicted"/>